<dbReference type="Proteomes" id="UP000799764">
    <property type="component" value="Unassembled WGS sequence"/>
</dbReference>
<reference evidence="1" key="1">
    <citation type="journal article" date="2020" name="Stud. Mycol.">
        <title>101 Dothideomycetes genomes: a test case for predicting lifestyles and emergence of pathogens.</title>
        <authorList>
            <person name="Haridas S."/>
            <person name="Albert R."/>
            <person name="Binder M."/>
            <person name="Bloem J."/>
            <person name="Labutti K."/>
            <person name="Salamov A."/>
            <person name="Andreopoulos B."/>
            <person name="Baker S."/>
            <person name="Barry K."/>
            <person name="Bills G."/>
            <person name="Bluhm B."/>
            <person name="Cannon C."/>
            <person name="Castanera R."/>
            <person name="Culley D."/>
            <person name="Daum C."/>
            <person name="Ezra D."/>
            <person name="Gonzalez J."/>
            <person name="Henrissat B."/>
            <person name="Kuo A."/>
            <person name="Liang C."/>
            <person name="Lipzen A."/>
            <person name="Lutzoni F."/>
            <person name="Magnuson J."/>
            <person name="Mondo S."/>
            <person name="Nolan M."/>
            <person name="Ohm R."/>
            <person name="Pangilinan J."/>
            <person name="Park H.-J."/>
            <person name="Ramirez L."/>
            <person name="Alfaro M."/>
            <person name="Sun H."/>
            <person name="Tritt A."/>
            <person name="Yoshinaga Y."/>
            <person name="Zwiers L.-H."/>
            <person name="Turgeon B."/>
            <person name="Goodwin S."/>
            <person name="Spatafora J."/>
            <person name="Crous P."/>
            <person name="Grigoriev I."/>
        </authorList>
    </citation>
    <scope>NUCLEOTIDE SEQUENCE</scope>
    <source>
        <strain evidence="1">CBS 690.94</strain>
    </source>
</reference>
<name>A0A9P4UEU1_9PLEO</name>
<gene>
    <name evidence="1" type="ORF">P171DRAFT_189390</name>
</gene>
<accession>A0A9P4UEU1</accession>
<sequence>MGLLCTEDDCMTTNHHVSTCMLIPDHHLPPYTLKRTHPCCKYPPNIPVHYAPHPHSLVRVHTCQAHSTCTCGTRLPRKALPWAIKAPNPTRECLNPHHKPRPRCWLASPMLAPHTRATRKIAQCCRPHFPTKAPSCLFPPRHSLCFSRP</sequence>
<evidence type="ECO:0000313" key="2">
    <source>
        <dbReference type="Proteomes" id="UP000799764"/>
    </source>
</evidence>
<dbReference type="EMBL" id="MU001494">
    <property type="protein sequence ID" value="KAF2449284.1"/>
    <property type="molecule type" value="Genomic_DNA"/>
</dbReference>
<proteinExistence type="predicted"/>
<dbReference type="AlphaFoldDB" id="A0A9P4UEU1"/>
<keyword evidence="2" id="KW-1185">Reference proteome</keyword>
<evidence type="ECO:0000313" key="1">
    <source>
        <dbReference type="EMBL" id="KAF2449284.1"/>
    </source>
</evidence>
<protein>
    <submittedName>
        <fullName evidence="1">Uncharacterized protein</fullName>
    </submittedName>
</protein>
<comment type="caution">
    <text evidence="1">The sequence shown here is derived from an EMBL/GenBank/DDBJ whole genome shotgun (WGS) entry which is preliminary data.</text>
</comment>
<organism evidence="1 2">
    <name type="scientific">Karstenula rhodostoma CBS 690.94</name>
    <dbReference type="NCBI Taxonomy" id="1392251"/>
    <lineage>
        <taxon>Eukaryota</taxon>
        <taxon>Fungi</taxon>
        <taxon>Dikarya</taxon>
        <taxon>Ascomycota</taxon>
        <taxon>Pezizomycotina</taxon>
        <taxon>Dothideomycetes</taxon>
        <taxon>Pleosporomycetidae</taxon>
        <taxon>Pleosporales</taxon>
        <taxon>Massarineae</taxon>
        <taxon>Didymosphaeriaceae</taxon>
        <taxon>Karstenula</taxon>
    </lineage>
</organism>